<dbReference type="Proteomes" id="UP000193404">
    <property type="component" value="Chromosome"/>
</dbReference>
<dbReference type="GeneID" id="41589278"/>
<protein>
    <recommendedName>
        <fullName evidence="2">CRISPR type III-associated protein domain-containing protein</fullName>
    </recommendedName>
</protein>
<dbReference type="EMBL" id="CP020477">
    <property type="protein sequence ID" value="ARM74590.1"/>
    <property type="molecule type" value="Genomic_DNA"/>
</dbReference>
<keyword evidence="1" id="KW-0051">Antiviral defense</keyword>
<evidence type="ECO:0000313" key="4">
    <source>
        <dbReference type="Proteomes" id="UP000193404"/>
    </source>
</evidence>
<sequence>MTNSYLFLIKNETPLVINYATGNYFKSLNYIPASSIIGALKARMINNWGEKKENVEIDVNVSDAYPANQEVLNSQRLNAPSLVTLYKEKEESEYYVDGLKDIIDTYEGKVKWGEKNIRLKKGPENWYYKNGKAYSISTKRIELNILKLDDYTKNPFTEKSDKEVIGYIAHVEALAPTVFAFSASGNINVIKEALQDGIYVGSFKTKGYGLVKLVDYKPLSENKESNSGYLVLDFYGNFDYDAYLKLMEKIKDCKIIYKNVSFEKRKRYDYGEWILDYVVRSGSVIVVKNCENLYTEIMNINNIQNGGRIVVNHPIHGL</sequence>
<evidence type="ECO:0000256" key="1">
    <source>
        <dbReference type="ARBA" id="ARBA00023118"/>
    </source>
</evidence>
<dbReference type="KEGG" id="aman:B6F84_00130"/>
<feature type="domain" description="CRISPR type III-associated protein" evidence="2">
    <location>
        <begin position="10"/>
        <end position="212"/>
    </location>
</feature>
<gene>
    <name evidence="3" type="ORF">B6F84_00130</name>
</gene>
<dbReference type="STRING" id="282676.B6F84_00130"/>
<reference evidence="3 4" key="1">
    <citation type="submission" date="2017-03" db="EMBL/GenBank/DDBJ databases">
        <title>Sulfur activation and transportation mechanism of thermophilic Archaea Acidianus manzaensis YN-25.</title>
        <authorList>
            <person name="Ma Y."/>
            <person name="Yang Y."/>
            <person name="Xia J."/>
        </authorList>
    </citation>
    <scope>NUCLEOTIDE SEQUENCE [LARGE SCALE GENOMIC DNA]</scope>
    <source>
        <strain evidence="3 4">YN-25</strain>
    </source>
</reference>
<dbReference type="GO" id="GO:0051607">
    <property type="term" value="P:defense response to virus"/>
    <property type="evidence" value="ECO:0007669"/>
    <property type="project" value="UniProtKB-KW"/>
</dbReference>
<proteinExistence type="predicted"/>
<dbReference type="OrthoDB" id="43325at2157"/>
<dbReference type="InterPro" id="IPR005537">
    <property type="entry name" value="RAMP_III_fam"/>
</dbReference>
<dbReference type="Pfam" id="PF03787">
    <property type="entry name" value="RAMPs"/>
    <property type="match status" value="1"/>
</dbReference>
<dbReference type="RefSeq" id="WP_148690335.1">
    <property type="nucleotide sequence ID" value="NZ_CP020477.1"/>
</dbReference>
<keyword evidence="4" id="KW-1185">Reference proteome</keyword>
<evidence type="ECO:0000313" key="3">
    <source>
        <dbReference type="EMBL" id="ARM74590.1"/>
    </source>
</evidence>
<organism evidence="3 4">
    <name type="scientific">Acidianus manzaensis</name>
    <dbReference type="NCBI Taxonomy" id="282676"/>
    <lineage>
        <taxon>Archaea</taxon>
        <taxon>Thermoproteota</taxon>
        <taxon>Thermoprotei</taxon>
        <taxon>Sulfolobales</taxon>
        <taxon>Sulfolobaceae</taxon>
        <taxon>Acidianus</taxon>
    </lineage>
</organism>
<evidence type="ECO:0000259" key="2">
    <source>
        <dbReference type="Pfam" id="PF03787"/>
    </source>
</evidence>
<dbReference type="AlphaFoldDB" id="A0A1W6JWI1"/>
<accession>A0A1W6JWI1</accession>
<name>A0A1W6JWI1_9CREN</name>